<dbReference type="GO" id="GO:0003677">
    <property type="term" value="F:DNA binding"/>
    <property type="evidence" value="ECO:0007669"/>
    <property type="project" value="UniProtKB-KW"/>
</dbReference>
<dbReference type="RefSeq" id="WP_119322471.1">
    <property type="nucleotide sequence ID" value="NZ_AP025739.1"/>
</dbReference>
<evidence type="ECO:0000313" key="10">
    <source>
        <dbReference type="Proteomes" id="UP000287394"/>
    </source>
</evidence>
<dbReference type="InterPro" id="IPR038709">
    <property type="entry name" value="RpoN_core-bd_sf"/>
</dbReference>
<evidence type="ECO:0000256" key="5">
    <source>
        <dbReference type="ARBA" id="ARBA00023015"/>
    </source>
</evidence>
<dbReference type="InterPro" id="IPR007634">
    <property type="entry name" value="RNA_pol_sigma_54_DNA-bd"/>
</dbReference>
<comment type="similarity">
    <text evidence="1">Belongs to the sigma-54 factor family.</text>
</comment>
<sequence length="521" mass="57979">MQLRQDNSQRQAQVQKIGPHLIHANAMLQCTNTELMQLIEKEQQENPALEGSDSLLESAGGCALCPGGGQCANCPYSRSNHTLDGPSRETQSDSEPTEQFTFMMGGSDDGGDDGSLNREIMLAKTTSGAESQNGASSDFDPIMLAQAPSSLRDQLLSHLRASAKSSAEAQILEFLVDSLDDRGYLQLNIDEACAVLHTTEREIEAGVAKLQACDPPGIGGRNLRECLLLQMQHLRDEDEDENLNPLAEIVVRDHWELLTQRRFPQLARRTDSSTAQIEGALEFIRQKLSPHPAAQFRQPWDHRPDGESMPVRPDVIIVRGAIGFKVEINGLDNLSLHINPHYNGLYEEIRSGRKPAPGVKAAAPLTPEHEKHVVAYVERANLFIKNLQRRKRTIQRIAITLVEHQQGFLETGNKSFLRPLTRTQIAQELGMHESTISRALLHKFVQLPSQEVVSFDIFFGTPPTAKEAIAQLIAEENPTAPLSDQAIVDELTRRGLSVARRTVVKYRDELRIPASYLRKKR</sequence>
<evidence type="ECO:0000313" key="9">
    <source>
        <dbReference type="EMBL" id="BDI31231.1"/>
    </source>
</evidence>
<organism evidence="9 10">
    <name type="scientific">Capsulimonas corticalis</name>
    <dbReference type="NCBI Taxonomy" id="2219043"/>
    <lineage>
        <taxon>Bacteria</taxon>
        <taxon>Bacillati</taxon>
        <taxon>Armatimonadota</taxon>
        <taxon>Armatimonadia</taxon>
        <taxon>Capsulimonadales</taxon>
        <taxon>Capsulimonadaceae</taxon>
        <taxon>Capsulimonas</taxon>
    </lineage>
</organism>
<evidence type="ECO:0000256" key="8">
    <source>
        <dbReference type="ARBA" id="ARBA00023163"/>
    </source>
</evidence>
<dbReference type="Gene3D" id="1.10.10.1330">
    <property type="entry name" value="RNA polymerase sigma-54 factor, core-binding domain"/>
    <property type="match status" value="1"/>
</dbReference>
<dbReference type="Pfam" id="PF04963">
    <property type="entry name" value="Sigma54_CBD"/>
    <property type="match status" value="1"/>
</dbReference>
<keyword evidence="10" id="KW-1185">Reference proteome</keyword>
<keyword evidence="3" id="KW-0808">Transferase</keyword>
<dbReference type="PANTHER" id="PTHR32248:SF4">
    <property type="entry name" value="RNA POLYMERASE SIGMA-54 FACTOR"/>
    <property type="match status" value="1"/>
</dbReference>
<dbReference type="Gene3D" id="1.10.10.60">
    <property type="entry name" value="Homeodomain-like"/>
    <property type="match status" value="1"/>
</dbReference>
<dbReference type="GO" id="GO:0001216">
    <property type="term" value="F:DNA-binding transcription activator activity"/>
    <property type="evidence" value="ECO:0007669"/>
    <property type="project" value="InterPro"/>
</dbReference>
<dbReference type="AlphaFoldDB" id="A0A402CYP4"/>
<keyword evidence="2" id="KW-0240">DNA-directed RNA polymerase</keyword>
<dbReference type="PROSITE" id="PS50044">
    <property type="entry name" value="SIGMA54_3"/>
    <property type="match status" value="1"/>
</dbReference>
<evidence type="ECO:0000256" key="6">
    <source>
        <dbReference type="ARBA" id="ARBA00023082"/>
    </source>
</evidence>
<dbReference type="KEGG" id="ccot:CCAX7_32820"/>
<dbReference type="Proteomes" id="UP000287394">
    <property type="component" value="Chromosome"/>
</dbReference>
<dbReference type="PIRSF" id="PIRSF000774">
    <property type="entry name" value="RpoN"/>
    <property type="match status" value="1"/>
</dbReference>
<dbReference type="FunCoup" id="A0A402CYP4">
    <property type="interactions" value="225"/>
</dbReference>
<dbReference type="NCBIfam" id="TIGR02395">
    <property type="entry name" value="rpoN_sigma"/>
    <property type="match status" value="1"/>
</dbReference>
<dbReference type="Pfam" id="PF00309">
    <property type="entry name" value="Sigma54_AID"/>
    <property type="match status" value="1"/>
</dbReference>
<dbReference type="GO" id="GO:0016987">
    <property type="term" value="F:sigma factor activity"/>
    <property type="evidence" value="ECO:0007669"/>
    <property type="project" value="UniProtKB-KW"/>
</dbReference>
<dbReference type="GO" id="GO:0006352">
    <property type="term" value="P:DNA-templated transcription initiation"/>
    <property type="evidence" value="ECO:0007669"/>
    <property type="project" value="InterPro"/>
</dbReference>
<reference evidence="9 10" key="1">
    <citation type="journal article" date="2019" name="Int. J. Syst. Evol. Microbiol.">
        <title>Capsulimonas corticalis gen. nov., sp. nov., an aerobic capsulated bacterium, of a novel bacterial order, Capsulimonadales ord. nov., of the class Armatimonadia of the phylum Armatimonadetes.</title>
        <authorList>
            <person name="Li J."/>
            <person name="Kudo C."/>
            <person name="Tonouchi A."/>
        </authorList>
    </citation>
    <scope>NUCLEOTIDE SEQUENCE [LARGE SCALE GENOMIC DNA]</scope>
    <source>
        <strain evidence="9 10">AX-7</strain>
    </source>
</reference>
<evidence type="ECO:0000256" key="7">
    <source>
        <dbReference type="ARBA" id="ARBA00023125"/>
    </source>
</evidence>
<keyword evidence="7" id="KW-0238">DNA-binding</keyword>
<keyword evidence="8" id="KW-0804">Transcription</keyword>
<dbReference type="InterPro" id="IPR000394">
    <property type="entry name" value="RNA_pol_sigma_54"/>
</dbReference>
<dbReference type="GO" id="GO:0000428">
    <property type="term" value="C:DNA-directed RNA polymerase complex"/>
    <property type="evidence" value="ECO:0007669"/>
    <property type="project" value="UniProtKB-KW"/>
</dbReference>
<dbReference type="GO" id="GO:0016779">
    <property type="term" value="F:nucleotidyltransferase activity"/>
    <property type="evidence" value="ECO:0007669"/>
    <property type="project" value="UniProtKB-KW"/>
</dbReference>
<name>A0A402CYP4_9BACT</name>
<accession>A0A402CYP4</accession>
<dbReference type="InterPro" id="IPR007046">
    <property type="entry name" value="RNA_pol_sigma_54_core-bd"/>
</dbReference>
<protein>
    <submittedName>
        <fullName evidence="9">RNA polymerase sigma-54 factor</fullName>
    </submittedName>
</protein>
<dbReference type="EMBL" id="AP025739">
    <property type="protein sequence ID" value="BDI31231.1"/>
    <property type="molecule type" value="Genomic_DNA"/>
</dbReference>
<evidence type="ECO:0000256" key="4">
    <source>
        <dbReference type="ARBA" id="ARBA00022695"/>
    </source>
</evidence>
<keyword evidence="6" id="KW-0731">Sigma factor</keyword>
<keyword evidence="5" id="KW-0805">Transcription regulation</keyword>
<evidence type="ECO:0000256" key="3">
    <source>
        <dbReference type="ARBA" id="ARBA00022679"/>
    </source>
</evidence>
<proteinExistence type="inferred from homology"/>
<evidence type="ECO:0000256" key="2">
    <source>
        <dbReference type="ARBA" id="ARBA00022478"/>
    </source>
</evidence>
<dbReference type="PANTHER" id="PTHR32248">
    <property type="entry name" value="RNA POLYMERASE SIGMA-54 FACTOR"/>
    <property type="match status" value="1"/>
</dbReference>
<dbReference type="Pfam" id="PF04552">
    <property type="entry name" value="Sigma54_DBD"/>
    <property type="match status" value="1"/>
</dbReference>
<gene>
    <name evidence="9" type="primary">rpoN</name>
    <name evidence="9" type="ORF">CCAX7_32820</name>
</gene>
<dbReference type="PRINTS" id="PR00045">
    <property type="entry name" value="SIGMA54FCT"/>
</dbReference>
<dbReference type="OrthoDB" id="9814402at2"/>
<keyword evidence="4" id="KW-0548">Nucleotidyltransferase</keyword>
<evidence type="ECO:0000256" key="1">
    <source>
        <dbReference type="ARBA" id="ARBA00008798"/>
    </source>
</evidence>